<evidence type="ECO:0000313" key="3">
    <source>
        <dbReference type="EMBL" id="MCA5893612.1"/>
    </source>
</evidence>
<evidence type="ECO:0000256" key="2">
    <source>
        <dbReference type="SAM" id="Phobius"/>
    </source>
</evidence>
<keyword evidence="2" id="KW-0472">Membrane</keyword>
<proteinExistence type="predicted"/>
<evidence type="ECO:0000313" key="4">
    <source>
        <dbReference type="Proteomes" id="UP001319870"/>
    </source>
</evidence>
<feature type="region of interest" description="Disordered" evidence="1">
    <location>
        <begin position="1"/>
        <end position="26"/>
    </location>
</feature>
<dbReference type="EMBL" id="JAIXCQ010000005">
    <property type="protein sequence ID" value="MCA5893612.1"/>
    <property type="molecule type" value="Genomic_DNA"/>
</dbReference>
<keyword evidence="2" id="KW-0812">Transmembrane</keyword>
<evidence type="ECO:0000256" key="1">
    <source>
        <dbReference type="SAM" id="MobiDB-lite"/>
    </source>
</evidence>
<organism evidence="3 4">
    <name type="scientific">Isoptericola luteus</name>
    <dbReference type="NCBI Taxonomy" id="2879484"/>
    <lineage>
        <taxon>Bacteria</taxon>
        <taxon>Bacillati</taxon>
        <taxon>Actinomycetota</taxon>
        <taxon>Actinomycetes</taxon>
        <taxon>Micrococcales</taxon>
        <taxon>Promicromonosporaceae</taxon>
        <taxon>Isoptericola</taxon>
    </lineage>
</organism>
<keyword evidence="2" id="KW-1133">Transmembrane helix</keyword>
<comment type="caution">
    <text evidence="3">The sequence shown here is derived from an EMBL/GenBank/DDBJ whole genome shotgun (WGS) entry which is preliminary data.</text>
</comment>
<gene>
    <name evidence="3" type="ORF">LEP48_09645</name>
</gene>
<protein>
    <submittedName>
        <fullName evidence="3">Uncharacterized protein</fullName>
    </submittedName>
</protein>
<dbReference type="Proteomes" id="UP001319870">
    <property type="component" value="Unassembled WGS sequence"/>
</dbReference>
<keyword evidence="4" id="KW-1185">Reference proteome</keyword>
<accession>A0ABS7ZF11</accession>
<reference evidence="3 4" key="1">
    <citation type="submission" date="2021-09" db="EMBL/GenBank/DDBJ databases">
        <title>Isoptericola luteus sp. nov., a novel bacterium isolated from Harbin, the capital city of Heilongjiang province.</title>
        <authorList>
            <person name="Li J."/>
        </authorList>
    </citation>
    <scope>NUCLEOTIDE SEQUENCE [LARGE SCALE GENOMIC DNA]</scope>
    <source>
        <strain evidence="3 4">NEAU-Y5</strain>
    </source>
</reference>
<name>A0ABS7ZF11_9MICO</name>
<feature type="transmembrane region" description="Helical" evidence="2">
    <location>
        <begin position="72"/>
        <end position="91"/>
    </location>
</feature>
<feature type="transmembrane region" description="Helical" evidence="2">
    <location>
        <begin position="40"/>
        <end position="60"/>
    </location>
</feature>
<dbReference type="RefSeq" id="WP_225565361.1">
    <property type="nucleotide sequence ID" value="NZ_JAIXCQ010000005.1"/>
</dbReference>
<sequence length="110" mass="11583">MSDAPNARPSHPGDDENHATPDGLATTPTHAARAFDIRTIIGAVLGIYGVVLLVMGLVGAGETAGRHADSEVNLWTGVALTAAALSFLLWVRYRPLLVSTRSEAHIEPTD</sequence>